<evidence type="ECO:0000259" key="1">
    <source>
        <dbReference type="PROSITE" id="PS50035"/>
    </source>
</evidence>
<name>A0A1H5T5Z4_9ACTN</name>
<dbReference type="PANTHER" id="PTHR21248:SF22">
    <property type="entry name" value="PHOSPHOLIPASE D"/>
    <property type="match status" value="1"/>
</dbReference>
<dbReference type="PANTHER" id="PTHR21248">
    <property type="entry name" value="CARDIOLIPIN SYNTHASE"/>
    <property type="match status" value="1"/>
</dbReference>
<protein>
    <submittedName>
        <fullName evidence="2">PLD-like domain-containing protein</fullName>
    </submittedName>
</protein>
<dbReference type="InterPro" id="IPR025202">
    <property type="entry name" value="PLD-like_dom"/>
</dbReference>
<dbReference type="PROSITE" id="PS50035">
    <property type="entry name" value="PLD"/>
    <property type="match status" value="1"/>
</dbReference>
<keyword evidence="3" id="KW-1185">Reference proteome</keyword>
<gene>
    <name evidence="2" type="ORF">SAMN04489712_101497</name>
</gene>
<dbReference type="RefSeq" id="WP_103935923.1">
    <property type="nucleotide sequence ID" value="NZ_FNVO01000001.1"/>
</dbReference>
<dbReference type="AlphaFoldDB" id="A0A1H5T5Z4"/>
<proteinExistence type="predicted"/>
<dbReference type="InterPro" id="IPR001736">
    <property type="entry name" value="PLipase_D/transphosphatidylase"/>
</dbReference>
<dbReference type="EMBL" id="FNVO01000001">
    <property type="protein sequence ID" value="SEF58220.1"/>
    <property type="molecule type" value="Genomic_DNA"/>
</dbReference>
<feature type="domain" description="PLD phosphodiesterase" evidence="1">
    <location>
        <begin position="198"/>
        <end position="225"/>
    </location>
</feature>
<dbReference type="GO" id="GO:0032049">
    <property type="term" value="P:cardiolipin biosynthetic process"/>
    <property type="evidence" value="ECO:0007669"/>
    <property type="project" value="UniProtKB-ARBA"/>
</dbReference>
<dbReference type="Proteomes" id="UP000236723">
    <property type="component" value="Unassembled WGS sequence"/>
</dbReference>
<dbReference type="Gene3D" id="3.30.870.10">
    <property type="entry name" value="Endonuclease Chain A"/>
    <property type="match status" value="1"/>
</dbReference>
<dbReference type="InterPro" id="IPR047955">
    <property type="entry name" value="DrmC-like"/>
</dbReference>
<dbReference type="SUPFAM" id="SSF56024">
    <property type="entry name" value="Phospholipase D/nuclease"/>
    <property type="match status" value="1"/>
</dbReference>
<dbReference type="GO" id="GO:0030572">
    <property type="term" value="F:phosphatidyltransferase activity"/>
    <property type="evidence" value="ECO:0007669"/>
    <property type="project" value="UniProtKB-ARBA"/>
</dbReference>
<sequence length="264" mass="27748">MSDTLPSTIAAIAEELPSTHLAAWCRVLRTAPGPTPSVEAELLEARPGYAMAGTARRLVDAWRRAGATGDAIALALEAAAVVGRDRAAHASTIAVSGPTSDAVPVRLTSQVALEVIRDAGDRLLVVSFAAHGVAAIITELTLAADRGVHVDLVLETSVAAGGTLAGPDAARVFRSLADHDRVRFWYWPQERRPVTGRSRAALHAKLIAADEHTALLGSANLTDRALDGNLEIGVVLREPAAVRSIVRHFRALMRPGTGPLAPFP</sequence>
<reference evidence="3" key="1">
    <citation type="submission" date="2016-10" db="EMBL/GenBank/DDBJ databases">
        <authorList>
            <person name="Varghese N."/>
            <person name="Submissions S."/>
        </authorList>
    </citation>
    <scope>NUCLEOTIDE SEQUENCE [LARGE SCALE GENOMIC DNA]</scope>
    <source>
        <strain evidence="3">DSM 43163</strain>
    </source>
</reference>
<dbReference type="SMART" id="SM00155">
    <property type="entry name" value="PLDc"/>
    <property type="match status" value="1"/>
</dbReference>
<dbReference type="OrthoDB" id="3378609at2"/>
<evidence type="ECO:0000313" key="3">
    <source>
        <dbReference type="Proteomes" id="UP000236723"/>
    </source>
</evidence>
<dbReference type="Pfam" id="PF13091">
    <property type="entry name" value="PLDc_2"/>
    <property type="match status" value="1"/>
</dbReference>
<evidence type="ECO:0000313" key="2">
    <source>
        <dbReference type="EMBL" id="SEF58220.1"/>
    </source>
</evidence>
<organism evidence="2 3">
    <name type="scientific">Thermomonospora echinospora</name>
    <dbReference type="NCBI Taxonomy" id="1992"/>
    <lineage>
        <taxon>Bacteria</taxon>
        <taxon>Bacillati</taxon>
        <taxon>Actinomycetota</taxon>
        <taxon>Actinomycetes</taxon>
        <taxon>Streptosporangiales</taxon>
        <taxon>Thermomonosporaceae</taxon>
        <taxon>Thermomonospora</taxon>
    </lineage>
</organism>
<dbReference type="NCBIfam" id="NF038319">
    <property type="entry name" value="DISARM_DrmC_I"/>
    <property type="match status" value="1"/>
</dbReference>
<accession>A0A1H5T5Z4</accession>